<dbReference type="PANTHER" id="PTHR11857">
    <property type="entry name" value="ODORANT BINDING PROTEIN-RELATED"/>
    <property type="match status" value="1"/>
</dbReference>
<evidence type="ECO:0000256" key="2">
    <source>
        <dbReference type="ARBA" id="ARBA00008098"/>
    </source>
</evidence>
<comment type="similarity">
    <text evidence="2">Belongs to the PBP/GOBP family.</text>
</comment>
<organism evidence="6 7">
    <name type="scientific">Agrilus planipennis</name>
    <name type="common">Emerald ash borer</name>
    <name type="synonym">Agrilus marcopoli</name>
    <dbReference type="NCBI Taxonomy" id="224129"/>
    <lineage>
        <taxon>Eukaryota</taxon>
        <taxon>Metazoa</taxon>
        <taxon>Ecdysozoa</taxon>
        <taxon>Arthropoda</taxon>
        <taxon>Hexapoda</taxon>
        <taxon>Insecta</taxon>
        <taxon>Pterygota</taxon>
        <taxon>Neoptera</taxon>
        <taxon>Endopterygota</taxon>
        <taxon>Coleoptera</taxon>
        <taxon>Polyphaga</taxon>
        <taxon>Elateriformia</taxon>
        <taxon>Buprestoidea</taxon>
        <taxon>Buprestidae</taxon>
        <taxon>Agrilinae</taxon>
        <taxon>Agrilus</taxon>
    </lineage>
</organism>
<evidence type="ECO:0000313" key="6">
    <source>
        <dbReference type="Proteomes" id="UP000192223"/>
    </source>
</evidence>
<name>A0A7F5QXK6_AGRPL</name>
<dbReference type="CDD" id="cd23992">
    <property type="entry name" value="PBP_GOBP"/>
    <property type="match status" value="1"/>
</dbReference>
<dbReference type="OrthoDB" id="7881430at2759"/>
<protein>
    <submittedName>
        <fullName evidence="7">General odorant-binding protein 83a</fullName>
    </submittedName>
</protein>
<dbReference type="GeneID" id="108733705"/>
<dbReference type="Gene3D" id="1.10.238.20">
    <property type="entry name" value="Pheromone/general odorant binding protein domain"/>
    <property type="match status" value="1"/>
</dbReference>
<sequence>MTTVTYFVAAVLLFCYYTNTNALLENYPPPEVLEYLKPYHTICTEKIGVSDDEVKNYKIEDNSEKMMCYMRCLGLESKWLTPDNKLQIDYIMETRLDSIADLVKNIVDNCKDVPDGTHECEKAYNLHKCAAKIEPERWFLP</sequence>
<proteinExistence type="inferred from homology"/>
<dbReference type="GO" id="GO:0007608">
    <property type="term" value="P:sensory perception of smell"/>
    <property type="evidence" value="ECO:0007669"/>
    <property type="project" value="TreeGrafter"/>
</dbReference>
<evidence type="ECO:0000256" key="3">
    <source>
        <dbReference type="ARBA" id="ARBA00022525"/>
    </source>
</evidence>
<dbReference type="AlphaFoldDB" id="A0A7F5QXK6"/>
<evidence type="ECO:0000313" key="7">
    <source>
        <dbReference type="RefSeq" id="XP_025829930.1"/>
    </source>
</evidence>
<dbReference type="Pfam" id="PF01395">
    <property type="entry name" value="PBP_GOBP"/>
    <property type="match status" value="1"/>
</dbReference>
<dbReference type="KEGG" id="apln:108733705"/>
<evidence type="ECO:0000256" key="4">
    <source>
        <dbReference type="ARBA" id="ARBA00022729"/>
    </source>
</evidence>
<comment type="subcellular location">
    <subcellularLocation>
        <location evidence="1">Secreted</location>
    </subcellularLocation>
</comment>
<keyword evidence="6" id="KW-1185">Reference proteome</keyword>
<dbReference type="RefSeq" id="XP_025829930.1">
    <property type="nucleotide sequence ID" value="XM_025974145.1"/>
</dbReference>
<feature type="chain" id="PRO_5028961488" evidence="5">
    <location>
        <begin position="23"/>
        <end position="141"/>
    </location>
</feature>
<dbReference type="GO" id="GO:0005549">
    <property type="term" value="F:odorant binding"/>
    <property type="evidence" value="ECO:0007669"/>
    <property type="project" value="InterPro"/>
</dbReference>
<accession>A0A7F5QXK6</accession>
<dbReference type="InterPro" id="IPR036728">
    <property type="entry name" value="PBP_GOBP_sf"/>
</dbReference>
<dbReference type="FunCoup" id="A0A7F5QXK6">
    <property type="interactions" value="48"/>
</dbReference>
<dbReference type="InterPro" id="IPR006170">
    <property type="entry name" value="PBP/GOBP"/>
</dbReference>
<keyword evidence="4 5" id="KW-0732">Signal</keyword>
<dbReference type="GO" id="GO:0005615">
    <property type="term" value="C:extracellular space"/>
    <property type="evidence" value="ECO:0007669"/>
    <property type="project" value="TreeGrafter"/>
</dbReference>
<keyword evidence="3" id="KW-0964">Secreted</keyword>
<dbReference type="PANTHER" id="PTHR11857:SF43">
    <property type="entry name" value="GEO07291P1-RELATED"/>
    <property type="match status" value="1"/>
</dbReference>
<dbReference type="Proteomes" id="UP000192223">
    <property type="component" value="Unplaced"/>
</dbReference>
<dbReference type="SUPFAM" id="SSF47565">
    <property type="entry name" value="Insect pheromone/odorant-binding proteins"/>
    <property type="match status" value="1"/>
</dbReference>
<reference evidence="7" key="1">
    <citation type="submission" date="2025-08" db="UniProtKB">
        <authorList>
            <consortium name="RefSeq"/>
        </authorList>
    </citation>
    <scope>IDENTIFICATION</scope>
</reference>
<evidence type="ECO:0000256" key="5">
    <source>
        <dbReference type="SAM" id="SignalP"/>
    </source>
</evidence>
<dbReference type="InParanoid" id="A0A7F5QXK6"/>
<gene>
    <name evidence="7" type="primary">LOC108733705</name>
</gene>
<dbReference type="SMART" id="SM00708">
    <property type="entry name" value="PhBP"/>
    <property type="match status" value="1"/>
</dbReference>
<evidence type="ECO:0000256" key="1">
    <source>
        <dbReference type="ARBA" id="ARBA00004613"/>
    </source>
</evidence>
<feature type="signal peptide" evidence="5">
    <location>
        <begin position="1"/>
        <end position="22"/>
    </location>
</feature>